<feature type="non-terminal residue" evidence="2">
    <location>
        <position position="55"/>
    </location>
</feature>
<name>A0A6J4URE4_9BACT</name>
<evidence type="ECO:0000313" key="2">
    <source>
        <dbReference type="EMBL" id="CAA9555971.1"/>
    </source>
</evidence>
<organism evidence="2">
    <name type="scientific">uncultured Thermomicrobiales bacterium</name>
    <dbReference type="NCBI Taxonomy" id="1645740"/>
    <lineage>
        <taxon>Bacteria</taxon>
        <taxon>Pseudomonadati</taxon>
        <taxon>Thermomicrobiota</taxon>
        <taxon>Thermomicrobia</taxon>
        <taxon>Thermomicrobiales</taxon>
        <taxon>environmental samples</taxon>
    </lineage>
</organism>
<proteinExistence type="predicted"/>
<reference evidence="2" key="1">
    <citation type="submission" date="2020-02" db="EMBL/GenBank/DDBJ databases">
        <authorList>
            <person name="Meier V. D."/>
        </authorList>
    </citation>
    <scope>NUCLEOTIDE SEQUENCE</scope>
    <source>
        <strain evidence="2">AVDCRST_MAG49</strain>
    </source>
</reference>
<protein>
    <submittedName>
        <fullName evidence="2">Uncharacterized protein</fullName>
    </submittedName>
</protein>
<gene>
    <name evidence="2" type="ORF">AVDCRST_MAG49-2926</name>
</gene>
<accession>A0A6J4URE4</accession>
<sequence length="55" mass="5338">GPAPCATPSSPTSSGPSSPRCRPSVASPGAAALGPGPNPLDRPPLRAQERHAVGV</sequence>
<feature type="compositionally biased region" description="Basic and acidic residues" evidence="1">
    <location>
        <begin position="43"/>
        <end position="55"/>
    </location>
</feature>
<dbReference type="EMBL" id="CADCWG010000146">
    <property type="protein sequence ID" value="CAA9555971.1"/>
    <property type="molecule type" value="Genomic_DNA"/>
</dbReference>
<dbReference type="AlphaFoldDB" id="A0A6J4URE4"/>
<feature type="compositionally biased region" description="Low complexity" evidence="1">
    <location>
        <begin position="1"/>
        <end position="35"/>
    </location>
</feature>
<feature type="non-terminal residue" evidence="2">
    <location>
        <position position="1"/>
    </location>
</feature>
<evidence type="ECO:0000256" key="1">
    <source>
        <dbReference type="SAM" id="MobiDB-lite"/>
    </source>
</evidence>
<feature type="region of interest" description="Disordered" evidence="1">
    <location>
        <begin position="1"/>
        <end position="55"/>
    </location>
</feature>